<dbReference type="GO" id="GO:0004573">
    <property type="term" value="F:Glc3Man9GlcNAc2 oligosaccharide glucosidase activity"/>
    <property type="evidence" value="ECO:0007669"/>
    <property type="project" value="InterPro"/>
</dbReference>
<comment type="caution">
    <text evidence="3">The sequence shown here is derived from an EMBL/GenBank/DDBJ whole genome shotgun (WGS) entry which is preliminary data.</text>
</comment>
<dbReference type="Gene3D" id="1.50.10.10">
    <property type="match status" value="1"/>
</dbReference>
<dbReference type="InterPro" id="IPR008928">
    <property type="entry name" value="6-hairpin_glycosidase_sf"/>
</dbReference>
<feature type="domain" description="Glycosyl hydrolase family 63 C-terminal" evidence="2">
    <location>
        <begin position="24"/>
        <end position="355"/>
    </location>
</feature>
<evidence type="ECO:0000313" key="3">
    <source>
        <dbReference type="EMBL" id="KAL0421546.1"/>
    </source>
</evidence>
<accession>A0AAW2UZF6</accession>
<dbReference type="PANTHER" id="PTHR10412:SF20">
    <property type="entry name" value="MANNOSYL-OLIGOSACCHARIDE GLUCOSIDASE GCS1"/>
    <property type="match status" value="1"/>
</dbReference>
<protein>
    <submittedName>
        <fullName evidence="3">Mannosyl-oligosaccharide glucosidase GCS1</fullName>
    </submittedName>
</protein>
<sequence>MRHHILLGSVQVPDCRKAYVMYHADLVCGIKKNKFTASEKNDISTFLRQAFVRLDAWFKWFNTTQSGKDANTYYWHGRDNVTTRELNPKSLSSGLDDYPRASHPSEDERHLDLRCWMHLAADCMSSISDILDDSDIGKEYGLTANLLSDFELLNQMHFDYNNGAYFDCGNHTEKVRLSWRLVESAGNHPTRELVREVLEKPVLRLVPHIGYVSLFPFMSRLIPPDSWILEKQLDLISNTSTLWTNFGLRSLAKTSSLYMQRNTEHDAPYWRGPIWMNMNYMILSALNYYSKVDGPYRDRAKTIYNDLRNNLIRNVVRNYNQTGYLWEQYDQKKGKGKGARLFTGWTSLIVLIMAETYAEC</sequence>
<dbReference type="PANTHER" id="PTHR10412">
    <property type="entry name" value="MANNOSYL-OLIGOSACCHARIDE GLUCOSIDASE"/>
    <property type="match status" value="1"/>
</dbReference>
<dbReference type="Pfam" id="PF03200">
    <property type="entry name" value="Glyco_hydro_63"/>
    <property type="match status" value="1"/>
</dbReference>
<feature type="region of interest" description="Disordered" evidence="1">
    <location>
        <begin position="85"/>
        <end position="105"/>
    </location>
</feature>
<name>A0AAW2UZF6_9LAMI</name>
<evidence type="ECO:0000256" key="1">
    <source>
        <dbReference type="SAM" id="MobiDB-lite"/>
    </source>
</evidence>
<dbReference type="InterPro" id="IPR012341">
    <property type="entry name" value="6hp_glycosidase-like_sf"/>
</dbReference>
<dbReference type="GO" id="GO:0009311">
    <property type="term" value="P:oligosaccharide metabolic process"/>
    <property type="evidence" value="ECO:0007669"/>
    <property type="project" value="InterPro"/>
</dbReference>
<evidence type="ECO:0000259" key="2">
    <source>
        <dbReference type="Pfam" id="PF03200"/>
    </source>
</evidence>
<dbReference type="EMBL" id="JACGWN010000011">
    <property type="protein sequence ID" value="KAL0421546.1"/>
    <property type="molecule type" value="Genomic_DNA"/>
</dbReference>
<dbReference type="GO" id="GO:0005789">
    <property type="term" value="C:endoplasmic reticulum membrane"/>
    <property type="evidence" value="ECO:0007669"/>
    <property type="project" value="TreeGrafter"/>
</dbReference>
<gene>
    <name evidence="3" type="ORF">Slati_3177500</name>
</gene>
<dbReference type="InterPro" id="IPR031335">
    <property type="entry name" value="Glyco_hydro_63_C"/>
</dbReference>
<dbReference type="InterPro" id="IPR004888">
    <property type="entry name" value="Glycoside_hydrolase_63"/>
</dbReference>
<dbReference type="GO" id="GO:0006487">
    <property type="term" value="P:protein N-linked glycosylation"/>
    <property type="evidence" value="ECO:0007669"/>
    <property type="project" value="TreeGrafter"/>
</dbReference>
<dbReference type="SUPFAM" id="SSF48208">
    <property type="entry name" value="Six-hairpin glycosidases"/>
    <property type="match status" value="1"/>
</dbReference>
<proteinExistence type="predicted"/>
<organism evidence="3">
    <name type="scientific">Sesamum latifolium</name>
    <dbReference type="NCBI Taxonomy" id="2727402"/>
    <lineage>
        <taxon>Eukaryota</taxon>
        <taxon>Viridiplantae</taxon>
        <taxon>Streptophyta</taxon>
        <taxon>Embryophyta</taxon>
        <taxon>Tracheophyta</taxon>
        <taxon>Spermatophyta</taxon>
        <taxon>Magnoliopsida</taxon>
        <taxon>eudicotyledons</taxon>
        <taxon>Gunneridae</taxon>
        <taxon>Pentapetalae</taxon>
        <taxon>asterids</taxon>
        <taxon>lamiids</taxon>
        <taxon>Lamiales</taxon>
        <taxon>Pedaliaceae</taxon>
        <taxon>Sesamum</taxon>
    </lineage>
</organism>
<reference evidence="3" key="1">
    <citation type="submission" date="2020-06" db="EMBL/GenBank/DDBJ databases">
        <authorList>
            <person name="Li T."/>
            <person name="Hu X."/>
            <person name="Zhang T."/>
            <person name="Song X."/>
            <person name="Zhang H."/>
            <person name="Dai N."/>
            <person name="Sheng W."/>
            <person name="Hou X."/>
            <person name="Wei L."/>
        </authorList>
    </citation>
    <scope>NUCLEOTIDE SEQUENCE</scope>
    <source>
        <strain evidence="3">KEN1</strain>
        <tissue evidence="3">Leaf</tissue>
    </source>
</reference>
<reference evidence="3" key="2">
    <citation type="journal article" date="2024" name="Plant">
        <title>Genomic evolution and insights into agronomic trait innovations of Sesamum species.</title>
        <authorList>
            <person name="Miao H."/>
            <person name="Wang L."/>
            <person name="Qu L."/>
            <person name="Liu H."/>
            <person name="Sun Y."/>
            <person name="Le M."/>
            <person name="Wang Q."/>
            <person name="Wei S."/>
            <person name="Zheng Y."/>
            <person name="Lin W."/>
            <person name="Duan Y."/>
            <person name="Cao H."/>
            <person name="Xiong S."/>
            <person name="Wang X."/>
            <person name="Wei L."/>
            <person name="Li C."/>
            <person name="Ma Q."/>
            <person name="Ju M."/>
            <person name="Zhao R."/>
            <person name="Li G."/>
            <person name="Mu C."/>
            <person name="Tian Q."/>
            <person name="Mei H."/>
            <person name="Zhang T."/>
            <person name="Gao T."/>
            <person name="Zhang H."/>
        </authorList>
    </citation>
    <scope>NUCLEOTIDE SEQUENCE</scope>
    <source>
        <strain evidence="3">KEN1</strain>
    </source>
</reference>
<dbReference type="AlphaFoldDB" id="A0AAW2UZF6"/>